<evidence type="ECO:0000256" key="8">
    <source>
        <dbReference type="RuleBase" id="RU000461"/>
    </source>
</evidence>
<dbReference type="PRINTS" id="PR00385">
    <property type="entry name" value="P450"/>
</dbReference>
<proteinExistence type="inferred from homology"/>
<dbReference type="PANTHER" id="PTHR24291:SF50">
    <property type="entry name" value="BIFUNCTIONAL ALBAFLAVENONE MONOOXYGENASE_TERPENE SYNTHASE"/>
    <property type="match status" value="1"/>
</dbReference>
<dbReference type="Proteomes" id="UP000295122">
    <property type="component" value="Unassembled WGS sequence"/>
</dbReference>
<dbReference type="PROSITE" id="PS00086">
    <property type="entry name" value="CYTOCHROME_P450"/>
    <property type="match status" value="1"/>
</dbReference>
<dbReference type="InterPro" id="IPR050196">
    <property type="entry name" value="Cytochrome_P450_Monoox"/>
</dbReference>
<dbReference type="OrthoDB" id="9764248at2"/>
<dbReference type="Pfam" id="PF00067">
    <property type="entry name" value="p450"/>
    <property type="match status" value="1"/>
</dbReference>
<gene>
    <name evidence="9" type="ORF">EV668_2880</name>
</gene>
<keyword evidence="4 8" id="KW-0560">Oxidoreductase</keyword>
<dbReference type="InterPro" id="IPR001128">
    <property type="entry name" value="Cyt_P450"/>
</dbReference>
<keyword evidence="3 7" id="KW-0479">Metal-binding</keyword>
<dbReference type="PRINTS" id="PR00463">
    <property type="entry name" value="EP450I"/>
</dbReference>
<dbReference type="GO" id="GO:0020037">
    <property type="term" value="F:heme binding"/>
    <property type="evidence" value="ECO:0007669"/>
    <property type="project" value="InterPro"/>
</dbReference>
<dbReference type="InterPro" id="IPR036396">
    <property type="entry name" value="Cyt_P450_sf"/>
</dbReference>
<organism evidence="9 10">
    <name type="scientific">Enterovirga rhinocerotis</name>
    <dbReference type="NCBI Taxonomy" id="1339210"/>
    <lineage>
        <taxon>Bacteria</taxon>
        <taxon>Pseudomonadati</taxon>
        <taxon>Pseudomonadota</taxon>
        <taxon>Alphaproteobacteria</taxon>
        <taxon>Hyphomicrobiales</taxon>
        <taxon>Methylobacteriaceae</taxon>
        <taxon>Enterovirga</taxon>
    </lineage>
</organism>
<comment type="cofactor">
    <cofactor evidence="7">
        <name>heme</name>
        <dbReference type="ChEBI" id="CHEBI:30413"/>
    </cofactor>
</comment>
<dbReference type="AlphaFoldDB" id="A0A4R7BXT1"/>
<evidence type="ECO:0000256" key="5">
    <source>
        <dbReference type="ARBA" id="ARBA00023004"/>
    </source>
</evidence>
<dbReference type="PANTHER" id="PTHR24291">
    <property type="entry name" value="CYTOCHROME P450 FAMILY 4"/>
    <property type="match status" value="1"/>
</dbReference>
<dbReference type="GO" id="GO:0016705">
    <property type="term" value="F:oxidoreductase activity, acting on paired donors, with incorporation or reduction of molecular oxygen"/>
    <property type="evidence" value="ECO:0007669"/>
    <property type="project" value="InterPro"/>
</dbReference>
<dbReference type="GO" id="GO:0004497">
    <property type="term" value="F:monooxygenase activity"/>
    <property type="evidence" value="ECO:0007669"/>
    <property type="project" value="UniProtKB-KW"/>
</dbReference>
<dbReference type="InterPro" id="IPR002401">
    <property type="entry name" value="Cyt_P450_E_grp-I"/>
</dbReference>
<dbReference type="SUPFAM" id="SSF48264">
    <property type="entry name" value="Cytochrome P450"/>
    <property type="match status" value="1"/>
</dbReference>
<evidence type="ECO:0000256" key="1">
    <source>
        <dbReference type="ARBA" id="ARBA00010617"/>
    </source>
</evidence>
<dbReference type="Gene3D" id="1.10.630.10">
    <property type="entry name" value="Cytochrome P450"/>
    <property type="match status" value="1"/>
</dbReference>
<name>A0A4R7BXT1_9HYPH</name>
<sequence length="486" mass="54450">MSEAEPDAIAVTDYIPPFPPRPAAQLSALQVIRRARRNFLEIFGERAFDFQLSVTQLLRRRIVICNHPELVQYAFSTKNASFERKSPQMRHALEPVAGDGLIISDGTTWRSRRKVVAPIIHVSRMRDFAPVMARTAVETRERWTSLSPGTELDMLGEMAELTAEIITRTVFGSELGPADAREVAEGFSDYQRAVGRMDVLSLMGVPDWFPRPHSLRVKRATRRIHAVLDRIIDGLVARGTAQNGSIVGRLLEARDEETGRPLSREAIRNEAAVMFLAGHETTANTLSFVWFLLSQAPEVEARLHAEIDSVLGGREPALADLPKLAWTRAVLEETLRLYPSIPLLARETLEEETIRERRVPKGSIVMVVPWLLHRHRQLWTDPDHFKPERFLPGSGEPVSKFAYIPFSIGPRICAGMSFGVTEAMLCIAVLAQRLRFRLKAGHVVEPVCRLTLRPGDHLPMHVEQREALVPAEPPPEAPAACPHIHG</sequence>
<keyword evidence="10" id="KW-1185">Reference proteome</keyword>
<keyword evidence="2 7" id="KW-0349">Heme</keyword>
<accession>A0A4R7BXT1</accession>
<evidence type="ECO:0000256" key="7">
    <source>
        <dbReference type="PIRSR" id="PIRSR602401-1"/>
    </source>
</evidence>
<comment type="similarity">
    <text evidence="1 8">Belongs to the cytochrome P450 family.</text>
</comment>
<evidence type="ECO:0000256" key="3">
    <source>
        <dbReference type="ARBA" id="ARBA00022723"/>
    </source>
</evidence>
<reference evidence="9 10" key="1">
    <citation type="submission" date="2019-03" db="EMBL/GenBank/DDBJ databases">
        <title>Genomic Encyclopedia of Type Strains, Phase IV (KMG-IV): sequencing the most valuable type-strain genomes for metagenomic binning, comparative biology and taxonomic classification.</title>
        <authorList>
            <person name="Goeker M."/>
        </authorList>
    </citation>
    <scope>NUCLEOTIDE SEQUENCE [LARGE SCALE GENOMIC DNA]</scope>
    <source>
        <strain evidence="9 10">DSM 25903</strain>
    </source>
</reference>
<dbReference type="EMBL" id="SNZR01000013">
    <property type="protein sequence ID" value="TDR90042.1"/>
    <property type="molecule type" value="Genomic_DNA"/>
</dbReference>
<keyword evidence="6 8" id="KW-0503">Monooxygenase</keyword>
<protein>
    <submittedName>
        <fullName evidence="9">Cytochrome P450</fullName>
    </submittedName>
</protein>
<keyword evidence="5 7" id="KW-0408">Iron</keyword>
<evidence type="ECO:0000256" key="4">
    <source>
        <dbReference type="ARBA" id="ARBA00023002"/>
    </source>
</evidence>
<comment type="caution">
    <text evidence="9">The sequence shown here is derived from an EMBL/GenBank/DDBJ whole genome shotgun (WGS) entry which is preliminary data.</text>
</comment>
<dbReference type="InterPro" id="IPR017972">
    <property type="entry name" value="Cyt_P450_CS"/>
</dbReference>
<feature type="binding site" description="axial binding residue" evidence="7">
    <location>
        <position position="413"/>
    </location>
    <ligand>
        <name>heme</name>
        <dbReference type="ChEBI" id="CHEBI:30413"/>
    </ligand>
    <ligandPart>
        <name>Fe</name>
        <dbReference type="ChEBI" id="CHEBI:18248"/>
    </ligandPart>
</feature>
<evidence type="ECO:0000313" key="9">
    <source>
        <dbReference type="EMBL" id="TDR90042.1"/>
    </source>
</evidence>
<evidence type="ECO:0000256" key="2">
    <source>
        <dbReference type="ARBA" id="ARBA00022617"/>
    </source>
</evidence>
<evidence type="ECO:0000313" key="10">
    <source>
        <dbReference type="Proteomes" id="UP000295122"/>
    </source>
</evidence>
<evidence type="ECO:0000256" key="6">
    <source>
        <dbReference type="ARBA" id="ARBA00023033"/>
    </source>
</evidence>
<dbReference type="GO" id="GO:0005506">
    <property type="term" value="F:iron ion binding"/>
    <property type="evidence" value="ECO:0007669"/>
    <property type="project" value="InterPro"/>
</dbReference>